<organism evidence="2 3">
    <name type="scientific">Trapa incisa</name>
    <dbReference type="NCBI Taxonomy" id="236973"/>
    <lineage>
        <taxon>Eukaryota</taxon>
        <taxon>Viridiplantae</taxon>
        <taxon>Streptophyta</taxon>
        <taxon>Embryophyta</taxon>
        <taxon>Tracheophyta</taxon>
        <taxon>Spermatophyta</taxon>
        <taxon>Magnoliopsida</taxon>
        <taxon>eudicotyledons</taxon>
        <taxon>Gunneridae</taxon>
        <taxon>Pentapetalae</taxon>
        <taxon>rosids</taxon>
        <taxon>malvids</taxon>
        <taxon>Myrtales</taxon>
        <taxon>Lythraceae</taxon>
        <taxon>Trapa</taxon>
    </lineage>
</organism>
<sequence length="52" mass="5661">MSLKGVTSRGRSLEEEGGGVGWREKDIAKHSKNPAGTSSRSFKLARSVPVRY</sequence>
<comment type="caution">
    <text evidence="2">The sequence shown here is derived from an EMBL/GenBank/DDBJ whole genome shotgun (WGS) entry which is preliminary data.</text>
</comment>
<accession>A0AAN7JWK6</accession>
<proteinExistence type="predicted"/>
<dbReference type="EMBL" id="JAXIOK010000015">
    <property type="protein sequence ID" value="KAK4754090.1"/>
    <property type="molecule type" value="Genomic_DNA"/>
</dbReference>
<dbReference type="AlphaFoldDB" id="A0AAN7JWK6"/>
<gene>
    <name evidence="2" type="ORF">SAY87_002194</name>
</gene>
<reference evidence="2 3" key="1">
    <citation type="journal article" date="2023" name="Hortic Res">
        <title>Pangenome of water caltrop reveals structural variations and asymmetric subgenome divergence after allopolyploidization.</title>
        <authorList>
            <person name="Zhang X."/>
            <person name="Chen Y."/>
            <person name="Wang L."/>
            <person name="Yuan Y."/>
            <person name="Fang M."/>
            <person name="Shi L."/>
            <person name="Lu R."/>
            <person name="Comes H.P."/>
            <person name="Ma Y."/>
            <person name="Chen Y."/>
            <person name="Huang G."/>
            <person name="Zhou Y."/>
            <person name="Zheng Z."/>
            <person name="Qiu Y."/>
        </authorList>
    </citation>
    <scope>NUCLEOTIDE SEQUENCE [LARGE SCALE GENOMIC DNA]</scope>
    <source>
        <tissue evidence="2">Roots</tissue>
    </source>
</reference>
<feature type="region of interest" description="Disordered" evidence="1">
    <location>
        <begin position="1"/>
        <end position="52"/>
    </location>
</feature>
<protein>
    <submittedName>
        <fullName evidence="2">Uncharacterized protein</fullName>
    </submittedName>
</protein>
<dbReference type="Proteomes" id="UP001345219">
    <property type="component" value="Chromosome 2"/>
</dbReference>
<evidence type="ECO:0000313" key="2">
    <source>
        <dbReference type="EMBL" id="KAK4754090.1"/>
    </source>
</evidence>
<name>A0AAN7JWK6_9MYRT</name>
<evidence type="ECO:0000313" key="3">
    <source>
        <dbReference type="Proteomes" id="UP001345219"/>
    </source>
</evidence>
<evidence type="ECO:0000256" key="1">
    <source>
        <dbReference type="SAM" id="MobiDB-lite"/>
    </source>
</evidence>
<keyword evidence="3" id="KW-1185">Reference proteome</keyword>